<dbReference type="SUPFAM" id="SSF54928">
    <property type="entry name" value="RNA-binding domain, RBD"/>
    <property type="match status" value="1"/>
</dbReference>
<feature type="compositionally biased region" description="Polar residues" evidence="3">
    <location>
        <begin position="220"/>
        <end position="241"/>
    </location>
</feature>
<dbReference type="PROSITE" id="PS50102">
    <property type="entry name" value="RRM"/>
    <property type="match status" value="1"/>
</dbReference>
<dbReference type="SMR" id="A0A1G4IBJ1"/>
<dbReference type="SMART" id="SM00360">
    <property type="entry name" value="RRM"/>
    <property type="match status" value="1"/>
</dbReference>
<feature type="domain" description="RRM" evidence="4">
    <location>
        <begin position="83"/>
        <end position="163"/>
    </location>
</feature>
<evidence type="ECO:0000256" key="2">
    <source>
        <dbReference type="PROSITE-ProRule" id="PRU00176"/>
    </source>
</evidence>
<dbReference type="RefSeq" id="XP_067080290.1">
    <property type="nucleotide sequence ID" value="XM_067224189.1"/>
</dbReference>
<sequence length="367" mass="40160">MNFSPLANPQCVFSSPSIGNVNDDTGMGYSPKHCDNDVGRADSHGAVTHRQSRTFSTGHMTNMVHHAQQYPVSRGNRHTRVGSKLFVGQVPAVATEKQLRPVFEPYGELLEVKIMRDSMGRSKGSAWVRYRTDEMASSAIYALHEKHTVPPQTNPLRVQFATISKARCPNQQVYTMSSRAPMAQIPGETGMVGMPLRLGASVNMFPPTIADNNGGYTLPSSIHSQSVPGTGSGPYTSSTNRVDGLDRNRGSYSSFSVEEQPYTSAPRLYQFESVVYPSATAPHSNVYNQHVHTQQKQSESGSNKKETCTGRTWTFDVADDEHIESLQNDASISRNGGLSLNNGNISWDDEKWQSPTGAMIRLSGSGE</sequence>
<keyword evidence="1 2" id="KW-0694">RNA-binding</keyword>
<protein>
    <submittedName>
        <fullName evidence="5">RNA-binding protein, putative</fullName>
    </submittedName>
</protein>
<proteinExistence type="predicted"/>
<accession>A0A1G4IBJ1</accession>
<dbReference type="EMBL" id="CZPT02001192">
    <property type="protein sequence ID" value="SCU69301.1"/>
    <property type="molecule type" value="Genomic_DNA"/>
</dbReference>
<dbReference type="InterPro" id="IPR000504">
    <property type="entry name" value="RRM_dom"/>
</dbReference>
<evidence type="ECO:0000256" key="3">
    <source>
        <dbReference type="SAM" id="MobiDB-lite"/>
    </source>
</evidence>
<evidence type="ECO:0000259" key="4">
    <source>
        <dbReference type="PROSITE" id="PS50102"/>
    </source>
</evidence>
<dbReference type="PANTHER" id="PTHR48027">
    <property type="entry name" value="HETEROGENEOUS NUCLEAR RIBONUCLEOPROTEIN 87F-RELATED"/>
    <property type="match status" value="1"/>
</dbReference>
<dbReference type="InterPro" id="IPR012677">
    <property type="entry name" value="Nucleotide-bd_a/b_plait_sf"/>
</dbReference>
<dbReference type="VEuPathDB" id="TriTrypDB:TEOVI_000086700"/>
<dbReference type="InterPro" id="IPR035979">
    <property type="entry name" value="RBD_domain_sf"/>
</dbReference>
<dbReference type="GeneID" id="92374807"/>
<dbReference type="Gene3D" id="3.30.70.330">
    <property type="match status" value="1"/>
</dbReference>
<reference evidence="5" key="1">
    <citation type="submission" date="2016-09" db="EMBL/GenBank/DDBJ databases">
        <authorList>
            <person name="Hebert L."/>
            <person name="Moumen B."/>
        </authorList>
    </citation>
    <scope>NUCLEOTIDE SEQUENCE [LARGE SCALE GENOMIC DNA]</scope>
    <source>
        <strain evidence="5">OVI</strain>
    </source>
</reference>
<dbReference type="GO" id="GO:0003723">
    <property type="term" value="F:RNA binding"/>
    <property type="evidence" value="ECO:0007669"/>
    <property type="project" value="UniProtKB-UniRule"/>
</dbReference>
<keyword evidence="6" id="KW-1185">Reference proteome</keyword>
<dbReference type="InterPro" id="IPR052462">
    <property type="entry name" value="SLIRP/GR-RBP-like"/>
</dbReference>
<dbReference type="AlphaFoldDB" id="A0A1G4IBJ1"/>
<evidence type="ECO:0000256" key="1">
    <source>
        <dbReference type="ARBA" id="ARBA00022884"/>
    </source>
</evidence>
<evidence type="ECO:0000313" key="5">
    <source>
        <dbReference type="EMBL" id="SCU69301.1"/>
    </source>
</evidence>
<feature type="region of interest" description="Disordered" evidence="3">
    <location>
        <begin position="220"/>
        <end position="247"/>
    </location>
</feature>
<dbReference type="Pfam" id="PF00076">
    <property type="entry name" value="RRM_1"/>
    <property type="match status" value="1"/>
</dbReference>
<evidence type="ECO:0000313" key="6">
    <source>
        <dbReference type="Proteomes" id="UP000195570"/>
    </source>
</evidence>
<gene>
    <name evidence="5" type="ORF">TEOVI_000086700</name>
</gene>
<comment type="caution">
    <text evidence="5">The sequence shown here is derived from an EMBL/GenBank/DDBJ whole genome shotgun (WGS) entry which is preliminary data.</text>
</comment>
<name>A0A1G4IBJ1_TRYEQ</name>
<organism evidence="5 6">
    <name type="scientific">Trypanosoma equiperdum</name>
    <dbReference type="NCBI Taxonomy" id="5694"/>
    <lineage>
        <taxon>Eukaryota</taxon>
        <taxon>Discoba</taxon>
        <taxon>Euglenozoa</taxon>
        <taxon>Kinetoplastea</taxon>
        <taxon>Metakinetoplastina</taxon>
        <taxon>Trypanosomatida</taxon>
        <taxon>Trypanosomatidae</taxon>
        <taxon>Trypanosoma</taxon>
    </lineage>
</organism>
<dbReference type="Proteomes" id="UP000195570">
    <property type="component" value="Unassembled WGS sequence"/>
</dbReference>